<organism evidence="2 3">
    <name type="scientific">Bacillus cereus</name>
    <dbReference type="NCBI Taxonomy" id="1396"/>
    <lineage>
        <taxon>Bacteria</taxon>
        <taxon>Bacillati</taxon>
        <taxon>Bacillota</taxon>
        <taxon>Bacilli</taxon>
        <taxon>Bacillales</taxon>
        <taxon>Bacillaceae</taxon>
        <taxon>Bacillus</taxon>
        <taxon>Bacillus cereus group</taxon>
    </lineage>
</organism>
<accession>A0A1C4F8Z0</accession>
<keyword evidence="1" id="KW-1133">Transmembrane helix</keyword>
<evidence type="ECO:0000313" key="2">
    <source>
        <dbReference type="EMBL" id="PFE18699.1"/>
    </source>
</evidence>
<protein>
    <submittedName>
        <fullName evidence="2">Uncharacterized protein</fullName>
    </submittedName>
</protein>
<proteinExistence type="predicted"/>
<evidence type="ECO:0000256" key="1">
    <source>
        <dbReference type="SAM" id="Phobius"/>
    </source>
</evidence>
<sequence>MLKFIFALFLIVIFTFTGFFTFSYFATGEYGGTGIMYTAIPFLS</sequence>
<gene>
    <name evidence="2" type="ORF">CN307_05845</name>
</gene>
<comment type="caution">
    <text evidence="2">The sequence shown here is derived from an EMBL/GenBank/DDBJ whole genome shotgun (WGS) entry which is preliminary data.</text>
</comment>
<dbReference type="RefSeq" id="WP_002015803.1">
    <property type="nucleotide sequence ID" value="NZ_FMJG01000030.1"/>
</dbReference>
<dbReference type="Proteomes" id="UP000220032">
    <property type="component" value="Unassembled WGS sequence"/>
</dbReference>
<evidence type="ECO:0000313" key="3">
    <source>
        <dbReference type="Proteomes" id="UP000220032"/>
    </source>
</evidence>
<keyword evidence="1" id="KW-0472">Membrane</keyword>
<keyword evidence="1" id="KW-0812">Transmembrane</keyword>
<dbReference type="EMBL" id="NTRR01000005">
    <property type="protein sequence ID" value="PFE18699.1"/>
    <property type="molecule type" value="Genomic_DNA"/>
</dbReference>
<name>A0A1C4F8Z0_BACCE</name>
<reference evidence="2 3" key="1">
    <citation type="submission" date="2017-09" db="EMBL/GenBank/DDBJ databases">
        <title>Large-scale bioinformatics analysis of Bacillus genomes uncovers conserved roles of natural products in bacterial physiology.</title>
        <authorList>
            <consortium name="Agbiome Team Llc"/>
            <person name="Bleich R.M."/>
            <person name="Grubbs K.J."/>
            <person name="Santa Maria K.C."/>
            <person name="Allen S.E."/>
            <person name="Farag S."/>
            <person name="Shank E.A."/>
            <person name="Bowers A."/>
        </authorList>
    </citation>
    <scope>NUCLEOTIDE SEQUENCE [LARGE SCALE GENOMIC DNA]</scope>
    <source>
        <strain evidence="2 3">AFS022681</strain>
    </source>
</reference>
<feature type="transmembrane region" description="Helical" evidence="1">
    <location>
        <begin position="6"/>
        <end position="26"/>
    </location>
</feature>
<dbReference type="AlphaFoldDB" id="A0A1C4F8Z0"/>